<dbReference type="EMBL" id="CALLCH030000001">
    <property type="protein sequence ID" value="CAI4210380.1"/>
    <property type="molecule type" value="Genomic_DNA"/>
</dbReference>
<evidence type="ECO:0000313" key="2">
    <source>
        <dbReference type="EMBL" id="CAI4210380.1"/>
    </source>
</evidence>
<comment type="caution">
    <text evidence="2">The sequence shown here is derived from an EMBL/GenBank/DDBJ whole genome shotgun (WGS) entry which is preliminary data.</text>
</comment>
<dbReference type="OrthoDB" id="10258156at2759"/>
<gene>
    <name evidence="2" type="ORF">PPNO1_LOCUS182</name>
</gene>
<dbReference type="Proteomes" id="UP000838763">
    <property type="component" value="Unassembled WGS sequence"/>
</dbReference>
<dbReference type="AlphaFoldDB" id="A0A9P1M4W4"/>
<dbReference type="PANTHER" id="PTHR12496">
    <property type="entry name" value="CGI-41 METHYLTRANSFERASE"/>
    <property type="match status" value="1"/>
</dbReference>
<reference evidence="2" key="1">
    <citation type="submission" date="2022-11" db="EMBL/GenBank/DDBJ databases">
        <authorList>
            <person name="Scott C."/>
            <person name="Bruce N."/>
        </authorList>
    </citation>
    <scope>NUCLEOTIDE SEQUENCE</scope>
</reference>
<dbReference type="InterPro" id="IPR052220">
    <property type="entry name" value="METTL25"/>
</dbReference>
<name>A0A9P1M4W4_9PEZI</name>
<dbReference type="PANTHER" id="PTHR12496:SF0">
    <property type="entry name" value="METHYLTRANSFERASE DOMAIN-CONTAINING PROTEIN"/>
    <property type="match status" value="1"/>
</dbReference>
<accession>A0A9P1M4W4</accession>
<protein>
    <recommendedName>
        <fullName evidence="1">Methyltransferase domain-containing protein</fullName>
    </recommendedName>
</protein>
<dbReference type="InterPro" id="IPR025714">
    <property type="entry name" value="Methyltranfer_dom"/>
</dbReference>
<sequence length="535" mass="59090">MVPEKPLPYSDEFTSPEEYTDALLSFATTSDLFQILCGGVHILDFFTTGDPGIFATIFDEDWREFLAACDIMDLLDLLMRDDLSGDLTKGQKLPVLPRKIALGMKTKKVHEVTNFADYVDRLVEGICAEASTDDKDGGEEITHLVDFGSGQNYLGRALACPPYNRHVVAVEGREHNISGAKSLDLMAGIVKRPGVIRNKKLYQHMRAVADLRPREEIGVEASYEFEEGRGSIQYVVGTLESGDLSHVVYKIRNVRPDQPEPTPENTEVAVVAADAQHEAEAGTGTGTETGTEVEARANNDPDSQETQNQRLMAISIHSCGNLSNFGIRSLILNPTIRAVAIPVNGRVARESAKYDPEGFPMSDAFVHHAGGEGVRFNITARMMACHDGEPVPAEELEQRGAGPESPFDMSTNPVILGSLRRGSYDSFKGYVRAAVLKLTTNTSYKQYAEVVERKMGNMTDEEIDGYEAVYGSRKKEIAVVWSLMAFSAAVVEAMIVTDRWLFLKEHSDLVKHCWVESVFDYKQSPRNLVIVGIKK</sequence>
<keyword evidence="3" id="KW-1185">Reference proteome</keyword>
<proteinExistence type="predicted"/>
<dbReference type="Pfam" id="PF13679">
    <property type="entry name" value="Methyltransf_32"/>
    <property type="match status" value="1"/>
</dbReference>
<organism evidence="2 3">
    <name type="scientific">Parascedosporium putredinis</name>
    <dbReference type="NCBI Taxonomy" id="1442378"/>
    <lineage>
        <taxon>Eukaryota</taxon>
        <taxon>Fungi</taxon>
        <taxon>Dikarya</taxon>
        <taxon>Ascomycota</taxon>
        <taxon>Pezizomycotina</taxon>
        <taxon>Sordariomycetes</taxon>
        <taxon>Hypocreomycetidae</taxon>
        <taxon>Microascales</taxon>
        <taxon>Microascaceae</taxon>
        <taxon>Parascedosporium</taxon>
    </lineage>
</organism>
<feature type="domain" description="Methyltransferase" evidence="1">
    <location>
        <begin position="107"/>
        <end position="332"/>
    </location>
</feature>
<evidence type="ECO:0000313" key="3">
    <source>
        <dbReference type="Proteomes" id="UP000838763"/>
    </source>
</evidence>
<evidence type="ECO:0000259" key="1">
    <source>
        <dbReference type="Pfam" id="PF13679"/>
    </source>
</evidence>